<dbReference type="InterPro" id="IPR036513">
    <property type="entry name" value="STAS_dom_sf"/>
</dbReference>
<dbReference type="Pfam" id="PF13466">
    <property type="entry name" value="STAS_2"/>
    <property type="match status" value="1"/>
</dbReference>
<evidence type="ECO:0000256" key="1">
    <source>
        <dbReference type="SAM" id="MobiDB-lite"/>
    </source>
</evidence>
<sequence>MSPRPADGGSAARYAPGVSATPDHDDRRVAAAPVLGEEYALDGAWVIRVRGDLDLDSLPPLRAALEAATGTRPVTVLDASGVTFADSSALNLLLDTAQAATLRIAAPSEALLRLLRITGADQVLPVWPDVARAAAG</sequence>
<dbReference type="PANTHER" id="PTHR33495">
    <property type="entry name" value="ANTI-SIGMA FACTOR ANTAGONIST TM_1081-RELATED-RELATED"/>
    <property type="match status" value="1"/>
</dbReference>
<name>A0ABP7ED05_9ACTN</name>
<dbReference type="PANTHER" id="PTHR33495:SF2">
    <property type="entry name" value="ANTI-SIGMA FACTOR ANTAGONIST TM_1081-RELATED"/>
    <property type="match status" value="1"/>
</dbReference>
<gene>
    <name evidence="3" type="ORF">GCM10023082_13010</name>
</gene>
<dbReference type="CDD" id="cd07043">
    <property type="entry name" value="STAS_anti-anti-sigma_factors"/>
    <property type="match status" value="1"/>
</dbReference>
<accession>A0ABP7ED05</accession>
<dbReference type="PROSITE" id="PS50801">
    <property type="entry name" value="STAS"/>
    <property type="match status" value="1"/>
</dbReference>
<feature type="region of interest" description="Disordered" evidence="1">
    <location>
        <begin position="1"/>
        <end position="25"/>
    </location>
</feature>
<dbReference type="InterPro" id="IPR002645">
    <property type="entry name" value="STAS_dom"/>
</dbReference>
<proteinExistence type="predicted"/>
<dbReference type="InterPro" id="IPR058548">
    <property type="entry name" value="MlaB-like_STAS"/>
</dbReference>
<dbReference type="Proteomes" id="UP001499884">
    <property type="component" value="Unassembled WGS sequence"/>
</dbReference>
<evidence type="ECO:0000259" key="2">
    <source>
        <dbReference type="PROSITE" id="PS50801"/>
    </source>
</evidence>
<comment type="caution">
    <text evidence="3">The sequence shown here is derived from an EMBL/GenBank/DDBJ whole genome shotgun (WGS) entry which is preliminary data.</text>
</comment>
<keyword evidence="4" id="KW-1185">Reference proteome</keyword>
<evidence type="ECO:0000313" key="3">
    <source>
        <dbReference type="EMBL" id="GAA3716813.1"/>
    </source>
</evidence>
<dbReference type="Gene3D" id="3.30.750.24">
    <property type="entry name" value="STAS domain"/>
    <property type="match status" value="1"/>
</dbReference>
<protein>
    <recommendedName>
        <fullName evidence="2">STAS domain-containing protein</fullName>
    </recommendedName>
</protein>
<organism evidence="3 4">
    <name type="scientific">Streptomyces tremellae</name>
    <dbReference type="NCBI Taxonomy" id="1124239"/>
    <lineage>
        <taxon>Bacteria</taxon>
        <taxon>Bacillati</taxon>
        <taxon>Actinomycetota</taxon>
        <taxon>Actinomycetes</taxon>
        <taxon>Kitasatosporales</taxon>
        <taxon>Streptomycetaceae</taxon>
        <taxon>Streptomyces</taxon>
    </lineage>
</organism>
<dbReference type="EMBL" id="BAABEP010000005">
    <property type="protein sequence ID" value="GAA3716813.1"/>
    <property type="molecule type" value="Genomic_DNA"/>
</dbReference>
<dbReference type="SUPFAM" id="SSF52091">
    <property type="entry name" value="SpoIIaa-like"/>
    <property type="match status" value="1"/>
</dbReference>
<feature type="domain" description="STAS" evidence="2">
    <location>
        <begin position="42"/>
        <end position="136"/>
    </location>
</feature>
<reference evidence="4" key="1">
    <citation type="journal article" date="2019" name="Int. J. Syst. Evol. Microbiol.">
        <title>The Global Catalogue of Microorganisms (GCM) 10K type strain sequencing project: providing services to taxonomists for standard genome sequencing and annotation.</title>
        <authorList>
            <consortium name="The Broad Institute Genomics Platform"/>
            <consortium name="The Broad Institute Genome Sequencing Center for Infectious Disease"/>
            <person name="Wu L."/>
            <person name="Ma J."/>
        </authorList>
    </citation>
    <scope>NUCLEOTIDE SEQUENCE [LARGE SCALE GENOMIC DNA]</scope>
    <source>
        <strain evidence="4">JCM 30846</strain>
    </source>
</reference>
<evidence type="ECO:0000313" key="4">
    <source>
        <dbReference type="Proteomes" id="UP001499884"/>
    </source>
</evidence>